<evidence type="ECO:0000256" key="1">
    <source>
        <dbReference type="SAM" id="MobiDB-lite"/>
    </source>
</evidence>
<feature type="region of interest" description="Disordered" evidence="1">
    <location>
        <begin position="1"/>
        <end position="99"/>
    </location>
</feature>
<reference evidence="3" key="2">
    <citation type="journal article" date="2018" name="Plant J.">
        <title>The Sorghum bicolor reference genome: improved assembly, gene annotations, a transcriptome atlas, and signatures of genome organization.</title>
        <authorList>
            <person name="McCormick R.F."/>
            <person name="Truong S.K."/>
            <person name="Sreedasyam A."/>
            <person name="Jenkins J."/>
            <person name="Shu S."/>
            <person name="Sims D."/>
            <person name="Kennedy M."/>
            <person name="Amirebrahimi M."/>
            <person name="Weers B.D."/>
            <person name="McKinley B."/>
            <person name="Mattison A."/>
            <person name="Morishige D.T."/>
            <person name="Grimwood J."/>
            <person name="Schmutz J."/>
            <person name="Mullet J.E."/>
        </authorList>
    </citation>
    <scope>NUCLEOTIDE SEQUENCE [LARGE SCALE GENOMIC DNA]</scope>
    <source>
        <strain evidence="3">cv. BTx623</strain>
    </source>
</reference>
<dbReference type="AlphaFoldDB" id="A0A1Z5R8S2"/>
<accession>A0A1Z5R8S2</accession>
<dbReference type="InParanoid" id="A0A1Z5R8S2"/>
<reference evidence="2 3" key="1">
    <citation type="journal article" date="2009" name="Nature">
        <title>The Sorghum bicolor genome and the diversification of grasses.</title>
        <authorList>
            <person name="Paterson A.H."/>
            <person name="Bowers J.E."/>
            <person name="Bruggmann R."/>
            <person name="Dubchak I."/>
            <person name="Grimwood J."/>
            <person name="Gundlach H."/>
            <person name="Haberer G."/>
            <person name="Hellsten U."/>
            <person name="Mitros T."/>
            <person name="Poliakov A."/>
            <person name="Schmutz J."/>
            <person name="Spannagl M."/>
            <person name="Tang H."/>
            <person name="Wang X."/>
            <person name="Wicker T."/>
            <person name="Bharti A.K."/>
            <person name="Chapman J."/>
            <person name="Feltus F.A."/>
            <person name="Gowik U."/>
            <person name="Grigoriev I.V."/>
            <person name="Lyons E."/>
            <person name="Maher C.A."/>
            <person name="Martis M."/>
            <person name="Narechania A."/>
            <person name="Otillar R.P."/>
            <person name="Penning B.W."/>
            <person name="Salamov A.A."/>
            <person name="Wang Y."/>
            <person name="Zhang L."/>
            <person name="Carpita N.C."/>
            <person name="Freeling M."/>
            <person name="Gingle A.R."/>
            <person name="Hash C.T."/>
            <person name="Keller B."/>
            <person name="Klein P."/>
            <person name="Kresovich S."/>
            <person name="McCann M.C."/>
            <person name="Ming R."/>
            <person name="Peterson D.G."/>
            <person name="Mehboob-ur-Rahman"/>
            <person name="Ware D."/>
            <person name="Westhoff P."/>
            <person name="Mayer K.F."/>
            <person name="Messing J."/>
            <person name="Rokhsar D.S."/>
        </authorList>
    </citation>
    <scope>NUCLEOTIDE SEQUENCE [LARGE SCALE GENOMIC DNA]</scope>
    <source>
        <strain evidence="3">cv. BTx623</strain>
    </source>
</reference>
<name>A0A1Z5R8S2_SORBI</name>
<dbReference type="Proteomes" id="UP000000768">
    <property type="component" value="Chromosome 7"/>
</dbReference>
<protein>
    <submittedName>
        <fullName evidence="2">Uncharacterized protein</fullName>
    </submittedName>
</protein>
<evidence type="ECO:0000313" key="2">
    <source>
        <dbReference type="EMBL" id="OQU80164.1"/>
    </source>
</evidence>
<sequence>MTEFRRSAASSLRDSAPAPGWSAAHSSKPVRRPQLQAGPPPAAPGQTAAHSWPQLQGRRPLPLDLPAAGGHSPSSSRPQASGWPSSCGPSACTANHEHPLSRRPGLPPIRCMSLHDALIAPSISTTRFFCQKVCFRCCLLQI</sequence>
<gene>
    <name evidence="2" type="ORF">SORBI_3007G090418</name>
</gene>
<feature type="compositionally biased region" description="Low complexity" evidence="1">
    <location>
        <begin position="7"/>
        <end position="18"/>
    </location>
</feature>
<evidence type="ECO:0000313" key="3">
    <source>
        <dbReference type="Proteomes" id="UP000000768"/>
    </source>
</evidence>
<proteinExistence type="predicted"/>
<keyword evidence="3" id="KW-1185">Reference proteome</keyword>
<organism evidence="2 3">
    <name type="scientific">Sorghum bicolor</name>
    <name type="common">Sorghum</name>
    <name type="synonym">Sorghum vulgare</name>
    <dbReference type="NCBI Taxonomy" id="4558"/>
    <lineage>
        <taxon>Eukaryota</taxon>
        <taxon>Viridiplantae</taxon>
        <taxon>Streptophyta</taxon>
        <taxon>Embryophyta</taxon>
        <taxon>Tracheophyta</taxon>
        <taxon>Spermatophyta</taxon>
        <taxon>Magnoliopsida</taxon>
        <taxon>Liliopsida</taxon>
        <taxon>Poales</taxon>
        <taxon>Poaceae</taxon>
        <taxon>PACMAD clade</taxon>
        <taxon>Panicoideae</taxon>
        <taxon>Andropogonodae</taxon>
        <taxon>Andropogoneae</taxon>
        <taxon>Sorghinae</taxon>
        <taxon>Sorghum</taxon>
    </lineage>
</organism>
<feature type="compositionally biased region" description="Polar residues" evidence="1">
    <location>
        <begin position="72"/>
        <end position="88"/>
    </location>
</feature>
<dbReference type="EMBL" id="CM000766">
    <property type="protein sequence ID" value="OQU80164.1"/>
    <property type="molecule type" value="Genomic_DNA"/>
</dbReference>
<dbReference type="Gramene" id="OQU80164">
    <property type="protein sequence ID" value="OQU80164"/>
    <property type="gene ID" value="SORBI_3007G090418"/>
</dbReference>